<dbReference type="InterPro" id="IPR032710">
    <property type="entry name" value="NTF2-like_dom_sf"/>
</dbReference>
<accession>A0A9N8ET08</accession>
<feature type="compositionally biased region" description="Low complexity" evidence="1">
    <location>
        <begin position="18"/>
        <end position="37"/>
    </location>
</feature>
<proteinExistence type="predicted"/>
<evidence type="ECO:0000313" key="3">
    <source>
        <dbReference type="Proteomes" id="UP001153069"/>
    </source>
</evidence>
<name>A0A9N8ET08_9STRA</name>
<sequence length="214" mass="23181">MGLLSKMFYKKEADDKSVCTSSSRTSSSRTSEGSIRSSKSKRKSSRKSKKDRILELTSDDDAHRHTPNEQIIANYLEVLNGHGSVEEMLAFFASPDVGVYPDGGDPATAAMFANILRDCYLSFEDMCFDGHSVKEVKPGVVLLEDNVVAGTHTGAPYQPLPSLAAVPASGKRVTLDPERVFFQIKDGKITKMDVISQGVHTGVEGLYVLAGGSF</sequence>
<organism evidence="2 3">
    <name type="scientific">Seminavis robusta</name>
    <dbReference type="NCBI Taxonomy" id="568900"/>
    <lineage>
        <taxon>Eukaryota</taxon>
        <taxon>Sar</taxon>
        <taxon>Stramenopiles</taxon>
        <taxon>Ochrophyta</taxon>
        <taxon>Bacillariophyta</taxon>
        <taxon>Bacillariophyceae</taxon>
        <taxon>Bacillariophycidae</taxon>
        <taxon>Naviculales</taxon>
        <taxon>Naviculaceae</taxon>
        <taxon>Seminavis</taxon>
    </lineage>
</organism>
<feature type="compositionally biased region" description="Basic residues" evidence="1">
    <location>
        <begin position="38"/>
        <end position="50"/>
    </location>
</feature>
<evidence type="ECO:0000256" key="1">
    <source>
        <dbReference type="SAM" id="MobiDB-lite"/>
    </source>
</evidence>
<dbReference type="Proteomes" id="UP001153069">
    <property type="component" value="Unassembled WGS sequence"/>
</dbReference>
<evidence type="ECO:0008006" key="4">
    <source>
        <dbReference type="Google" id="ProtNLM"/>
    </source>
</evidence>
<dbReference type="SUPFAM" id="SSF54427">
    <property type="entry name" value="NTF2-like"/>
    <property type="match status" value="1"/>
</dbReference>
<evidence type="ECO:0000313" key="2">
    <source>
        <dbReference type="EMBL" id="CAB9525855.1"/>
    </source>
</evidence>
<dbReference type="EMBL" id="CAICTM010001736">
    <property type="protein sequence ID" value="CAB9525855.1"/>
    <property type="molecule type" value="Genomic_DNA"/>
</dbReference>
<gene>
    <name evidence="2" type="ORF">SEMRO_1738_G294500.1</name>
</gene>
<protein>
    <recommendedName>
        <fullName evidence="4">SnoaL-like domain-containing protein</fullName>
    </recommendedName>
</protein>
<reference evidence="2" key="1">
    <citation type="submission" date="2020-06" db="EMBL/GenBank/DDBJ databases">
        <authorList>
            <consortium name="Plant Systems Biology data submission"/>
        </authorList>
    </citation>
    <scope>NUCLEOTIDE SEQUENCE</scope>
    <source>
        <strain evidence="2">D6</strain>
    </source>
</reference>
<dbReference type="Gene3D" id="3.10.450.50">
    <property type="match status" value="1"/>
</dbReference>
<feature type="region of interest" description="Disordered" evidence="1">
    <location>
        <begin position="1"/>
        <end position="65"/>
    </location>
</feature>
<comment type="caution">
    <text evidence="2">The sequence shown here is derived from an EMBL/GenBank/DDBJ whole genome shotgun (WGS) entry which is preliminary data.</text>
</comment>
<dbReference type="AlphaFoldDB" id="A0A9N8ET08"/>
<keyword evidence="3" id="KW-1185">Reference proteome</keyword>